<evidence type="ECO:0000259" key="10">
    <source>
        <dbReference type="PROSITE" id="PS51379"/>
    </source>
</evidence>
<dbReference type="CDD" id="cd16371">
    <property type="entry name" value="DMSOR_beta_like"/>
    <property type="match status" value="1"/>
</dbReference>
<keyword evidence="3" id="KW-0813">Transport</keyword>
<evidence type="ECO:0000256" key="5">
    <source>
        <dbReference type="ARBA" id="ARBA00022723"/>
    </source>
</evidence>
<keyword evidence="5" id="KW-0479">Metal-binding</keyword>
<dbReference type="InterPro" id="IPR017896">
    <property type="entry name" value="4Fe4S_Fe-S-bd"/>
</dbReference>
<dbReference type="GO" id="GO:0046872">
    <property type="term" value="F:metal ion binding"/>
    <property type="evidence" value="ECO:0007669"/>
    <property type="project" value="UniProtKB-KW"/>
</dbReference>
<evidence type="ECO:0000256" key="4">
    <source>
        <dbReference type="ARBA" id="ARBA00022485"/>
    </source>
</evidence>
<keyword evidence="9" id="KW-0411">Iron-sulfur</keyword>
<protein>
    <submittedName>
        <fullName evidence="11">Anaerobic dimethyl sulfoxide reductase subunit B (DMSO reductase iron-sulfur subunit)</fullName>
    </submittedName>
</protein>
<dbReference type="RefSeq" id="WP_072697524.1">
    <property type="nucleotide sequence ID" value="NZ_FRDI01000010.1"/>
</dbReference>
<dbReference type="PANTHER" id="PTHR43177:SF5">
    <property type="entry name" value="ANAEROBIC DIMETHYL SULFOXIDE REDUCTASE CHAIN B-RELATED"/>
    <property type="match status" value="1"/>
</dbReference>
<keyword evidence="7" id="KW-0249">Electron transport</keyword>
<evidence type="ECO:0000256" key="7">
    <source>
        <dbReference type="ARBA" id="ARBA00022982"/>
    </source>
</evidence>
<feature type="domain" description="4Fe-4S ferredoxin-type" evidence="10">
    <location>
        <begin position="91"/>
        <end position="120"/>
    </location>
</feature>
<keyword evidence="12" id="KW-1185">Reference proteome</keyword>
<keyword evidence="4" id="KW-0004">4Fe-4S</keyword>
<reference evidence="11 12" key="1">
    <citation type="submission" date="2016-12" db="EMBL/GenBank/DDBJ databases">
        <authorList>
            <person name="Song W.-J."/>
            <person name="Kurnit D.M."/>
        </authorList>
    </citation>
    <scope>NUCLEOTIDE SEQUENCE [LARGE SCALE GENOMIC DNA]</scope>
    <source>
        <strain evidence="11 12">DSM 11393</strain>
    </source>
</reference>
<proteinExistence type="predicted"/>
<evidence type="ECO:0000256" key="6">
    <source>
        <dbReference type="ARBA" id="ARBA00022737"/>
    </source>
</evidence>
<evidence type="ECO:0000256" key="2">
    <source>
        <dbReference type="ARBA" id="ARBA00003584"/>
    </source>
</evidence>
<comment type="cofactor">
    <cofactor evidence="1">
        <name>[4Fe-4S] cluster</name>
        <dbReference type="ChEBI" id="CHEBI:49883"/>
    </cofactor>
</comment>
<dbReference type="PROSITE" id="PS00198">
    <property type="entry name" value="4FE4S_FER_1"/>
    <property type="match status" value="1"/>
</dbReference>
<dbReference type="Pfam" id="PF13247">
    <property type="entry name" value="Fer4_11"/>
    <property type="match status" value="1"/>
</dbReference>
<evidence type="ECO:0000313" key="12">
    <source>
        <dbReference type="Proteomes" id="UP000186469"/>
    </source>
</evidence>
<dbReference type="STRING" id="1121455.SAMN02745728_01836"/>
<sequence length="205" mass="22523">MNSKYAFYMDSTKCMGCKACMIACKDAYNLPLNVNYRRVAECVGGDWFIQPDGTYSQNVFAYYLSVSCNHCNDPKCVAACPTGATHKNENGLVVIDASRCVGCKNCSWNCPYSAPQFNEEKQHMTKCDFCADRLAQNLAPVCVLSCPARALDFGPTEELIAKYGRANIAPLPPSHITQPNLAVNPHQNSVKATTNTTLLANKEEM</sequence>
<dbReference type="AlphaFoldDB" id="A0A1M7TCP0"/>
<evidence type="ECO:0000256" key="8">
    <source>
        <dbReference type="ARBA" id="ARBA00023004"/>
    </source>
</evidence>
<dbReference type="EMBL" id="FRDI01000010">
    <property type="protein sequence ID" value="SHN68485.1"/>
    <property type="molecule type" value="Genomic_DNA"/>
</dbReference>
<dbReference type="PROSITE" id="PS51379">
    <property type="entry name" value="4FE4S_FER_2"/>
    <property type="match status" value="3"/>
</dbReference>
<keyword evidence="6" id="KW-0677">Repeat</keyword>
<dbReference type="InterPro" id="IPR017900">
    <property type="entry name" value="4Fe4S_Fe_S_CS"/>
</dbReference>
<evidence type="ECO:0000256" key="1">
    <source>
        <dbReference type="ARBA" id="ARBA00001966"/>
    </source>
</evidence>
<evidence type="ECO:0000256" key="9">
    <source>
        <dbReference type="ARBA" id="ARBA00023014"/>
    </source>
</evidence>
<dbReference type="InterPro" id="IPR014297">
    <property type="entry name" value="DMSO_DmsB"/>
</dbReference>
<gene>
    <name evidence="11" type="ORF">SAMN02745728_01836</name>
</gene>
<feature type="domain" description="4Fe-4S ferredoxin-type" evidence="10">
    <location>
        <begin position="5"/>
        <end position="33"/>
    </location>
</feature>
<dbReference type="PANTHER" id="PTHR43177">
    <property type="entry name" value="PROTEIN NRFC"/>
    <property type="match status" value="1"/>
</dbReference>
<accession>A0A1M7TCP0</accession>
<name>A0A1M7TCP0_9BACT</name>
<keyword evidence="8" id="KW-0408">Iron</keyword>
<evidence type="ECO:0000313" key="11">
    <source>
        <dbReference type="EMBL" id="SHN68485.1"/>
    </source>
</evidence>
<evidence type="ECO:0000256" key="3">
    <source>
        <dbReference type="ARBA" id="ARBA00022448"/>
    </source>
</evidence>
<organism evidence="11 12">
    <name type="scientific">Desulfovibrio litoralis DSM 11393</name>
    <dbReference type="NCBI Taxonomy" id="1121455"/>
    <lineage>
        <taxon>Bacteria</taxon>
        <taxon>Pseudomonadati</taxon>
        <taxon>Thermodesulfobacteriota</taxon>
        <taxon>Desulfovibrionia</taxon>
        <taxon>Desulfovibrionales</taxon>
        <taxon>Desulfovibrionaceae</taxon>
        <taxon>Desulfovibrio</taxon>
    </lineage>
</organism>
<comment type="function">
    <text evidence="2">Electron transfer subunit of the terminal reductase during anaerobic growth on various sulfoxide and N-oxide compounds.</text>
</comment>
<dbReference type="Proteomes" id="UP000186469">
    <property type="component" value="Unassembled WGS sequence"/>
</dbReference>
<dbReference type="SUPFAM" id="SSF54862">
    <property type="entry name" value="4Fe-4S ferredoxins"/>
    <property type="match status" value="1"/>
</dbReference>
<dbReference type="Gene3D" id="3.30.70.20">
    <property type="match status" value="2"/>
</dbReference>
<feature type="domain" description="4Fe-4S ferredoxin-type" evidence="10">
    <location>
        <begin position="60"/>
        <end position="90"/>
    </location>
</feature>
<dbReference type="OrthoDB" id="9789030at2"/>
<dbReference type="GO" id="GO:0051539">
    <property type="term" value="F:4 iron, 4 sulfur cluster binding"/>
    <property type="evidence" value="ECO:0007669"/>
    <property type="project" value="UniProtKB-KW"/>
</dbReference>
<dbReference type="NCBIfam" id="TIGR02951">
    <property type="entry name" value="DMSO_dmsB"/>
    <property type="match status" value="1"/>
</dbReference>
<dbReference type="InterPro" id="IPR050954">
    <property type="entry name" value="ET_IronSulfur_Cluster-Binding"/>
</dbReference>